<dbReference type="EMBL" id="JACYFS010000001">
    <property type="protein sequence ID" value="MBD8081505.1"/>
    <property type="molecule type" value="Genomic_DNA"/>
</dbReference>
<dbReference type="Pfam" id="PF09537">
    <property type="entry name" value="DUF2383"/>
    <property type="match status" value="1"/>
</dbReference>
<dbReference type="Gene3D" id="1.20.1260.10">
    <property type="match status" value="1"/>
</dbReference>
<name>A0ABR8Z996_9FLAO</name>
<feature type="domain" description="DUF2383" evidence="1">
    <location>
        <begin position="6"/>
        <end position="116"/>
    </location>
</feature>
<comment type="caution">
    <text evidence="2">The sequence shown here is derived from an EMBL/GenBank/DDBJ whole genome shotgun (WGS) entry which is preliminary data.</text>
</comment>
<proteinExistence type="predicted"/>
<organism evidence="2 3">
    <name type="scientific">Chryseobacterium caseinilyticum</name>
    <dbReference type="NCBI Taxonomy" id="2771428"/>
    <lineage>
        <taxon>Bacteria</taxon>
        <taxon>Pseudomonadati</taxon>
        <taxon>Bacteroidota</taxon>
        <taxon>Flavobacteriia</taxon>
        <taxon>Flavobacteriales</taxon>
        <taxon>Weeksellaceae</taxon>
        <taxon>Chryseobacterium group</taxon>
        <taxon>Chryseobacterium</taxon>
    </lineage>
</organism>
<evidence type="ECO:0000313" key="3">
    <source>
        <dbReference type="Proteomes" id="UP000637299"/>
    </source>
</evidence>
<gene>
    <name evidence="2" type="ORF">IC610_03595</name>
</gene>
<protein>
    <submittedName>
        <fullName evidence="2">PA2169 family four-helix-bundle protein</fullName>
    </submittedName>
</protein>
<dbReference type="InterPro" id="IPR019052">
    <property type="entry name" value="DUF2383"/>
</dbReference>
<keyword evidence="3" id="KW-1185">Reference proteome</keyword>
<dbReference type="RefSeq" id="WP_191735280.1">
    <property type="nucleotide sequence ID" value="NZ_JACYFS010000001.1"/>
</dbReference>
<dbReference type="InterPro" id="IPR012347">
    <property type="entry name" value="Ferritin-like"/>
</dbReference>
<dbReference type="NCBIfam" id="TIGR02284">
    <property type="entry name" value="PA2169 family four-helix-bundle protein"/>
    <property type="match status" value="1"/>
</dbReference>
<accession>A0ABR8Z996</accession>
<evidence type="ECO:0000313" key="2">
    <source>
        <dbReference type="EMBL" id="MBD8081505.1"/>
    </source>
</evidence>
<reference evidence="2 3" key="1">
    <citation type="submission" date="2020-09" db="EMBL/GenBank/DDBJ databases">
        <title>Genome seq and assembly of Chryseobacterium sp.</title>
        <authorList>
            <person name="Chhetri G."/>
        </authorList>
    </citation>
    <scope>NUCLEOTIDE SEQUENCE [LARGE SCALE GENOMIC DNA]</scope>
    <source>
        <strain evidence="2 3">GCR10</strain>
    </source>
</reference>
<dbReference type="InterPro" id="IPR011971">
    <property type="entry name" value="CHP02284"/>
</dbReference>
<dbReference type="Proteomes" id="UP000637299">
    <property type="component" value="Unassembled WGS sequence"/>
</dbReference>
<sequence length="150" mass="16395">MDNSKTVSVLNDLLTITNDRIQGFSKVEDKVWEGYPHLRADYDNMVAQSATMKNELSGLITERGGEPDQTGSAAGSIHRAWIDVKNAFSGDNAEASLGNVVYGEQAAIDAYQSALDSGDLCPESSRVVLDQLHHLKASHDKFENLEDLKN</sequence>
<evidence type="ECO:0000259" key="1">
    <source>
        <dbReference type="Pfam" id="PF09537"/>
    </source>
</evidence>